<dbReference type="Proteomes" id="UP000092666">
    <property type="component" value="Unassembled WGS sequence"/>
</dbReference>
<accession>A0A1B9GZ49</accession>
<protein>
    <submittedName>
        <fullName evidence="2">Uncharacterized protein</fullName>
    </submittedName>
</protein>
<sequence>MPLKLVSVEAMDDSVMFAPSIASLRKIVALSERFQRPYGVQTAWDSPDKTVIFTLGAKVATSASDQFHVNGTSIKVPVAEKPSLLRAIFTETETSYRAILAIVHAFPIPRTRDYHDHYPEGSSGHATPKDPTTVGHAATNTISSCRLDKAITRRVCTAIDVLHSATPV</sequence>
<gene>
    <name evidence="2" type="ORF">I316_02170</name>
</gene>
<keyword evidence="3" id="KW-1185">Reference proteome</keyword>
<organism evidence="2 3">
    <name type="scientific">Kwoniella heveanensis BCC8398</name>
    <dbReference type="NCBI Taxonomy" id="1296120"/>
    <lineage>
        <taxon>Eukaryota</taxon>
        <taxon>Fungi</taxon>
        <taxon>Dikarya</taxon>
        <taxon>Basidiomycota</taxon>
        <taxon>Agaricomycotina</taxon>
        <taxon>Tremellomycetes</taxon>
        <taxon>Tremellales</taxon>
        <taxon>Cryptococcaceae</taxon>
        <taxon>Kwoniella</taxon>
    </lineage>
</organism>
<feature type="region of interest" description="Disordered" evidence="1">
    <location>
        <begin position="114"/>
        <end position="135"/>
    </location>
</feature>
<dbReference type="OrthoDB" id="2596559at2759"/>
<reference evidence="3" key="2">
    <citation type="submission" date="2013-12" db="EMBL/GenBank/DDBJ databases">
        <title>Evolution of pathogenesis and genome organization in the Tremellales.</title>
        <authorList>
            <person name="Cuomo C."/>
            <person name="Litvintseva A."/>
            <person name="Heitman J."/>
            <person name="Chen Y."/>
            <person name="Sun S."/>
            <person name="Springer D."/>
            <person name="Dromer F."/>
            <person name="Young S."/>
            <person name="Zeng Q."/>
            <person name="Chapman S."/>
            <person name="Gujja S."/>
            <person name="Saif S."/>
            <person name="Birren B."/>
        </authorList>
    </citation>
    <scope>NUCLEOTIDE SEQUENCE [LARGE SCALE GENOMIC DNA]</scope>
    <source>
        <strain evidence="3">BCC8398</strain>
    </source>
</reference>
<evidence type="ECO:0000313" key="2">
    <source>
        <dbReference type="EMBL" id="OCF36296.1"/>
    </source>
</evidence>
<proteinExistence type="predicted"/>
<dbReference type="AlphaFoldDB" id="A0A1B9GZ49"/>
<reference evidence="2 3" key="1">
    <citation type="submission" date="2013-07" db="EMBL/GenBank/DDBJ databases">
        <title>The Genome Sequence of Cryptococcus heveanensis BCC8398.</title>
        <authorList>
            <consortium name="The Broad Institute Genome Sequencing Platform"/>
            <person name="Cuomo C."/>
            <person name="Litvintseva A."/>
            <person name="Chen Y."/>
            <person name="Heitman J."/>
            <person name="Sun S."/>
            <person name="Springer D."/>
            <person name="Dromer F."/>
            <person name="Young S.K."/>
            <person name="Zeng Q."/>
            <person name="Gargeya S."/>
            <person name="Fitzgerald M."/>
            <person name="Abouelleil A."/>
            <person name="Alvarado L."/>
            <person name="Berlin A.M."/>
            <person name="Chapman S.B."/>
            <person name="Dewar J."/>
            <person name="Goldberg J."/>
            <person name="Griggs A."/>
            <person name="Gujja S."/>
            <person name="Hansen M."/>
            <person name="Howarth C."/>
            <person name="Imamovic A."/>
            <person name="Larimer J."/>
            <person name="McCowan C."/>
            <person name="Murphy C."/>
            <person name="Pearson M."/>
            <person name="Priest M."/>
            <person name="Roberts A."/>
            <person name="Saif S."/>
            <person name="Shea T."/>
            <person name="Sykes S."/>
            <person name="Wortman J."/>
            <person name="Nusbaum C."/>
            <person name="Birren B."/>
        </authorList>
    </citation>
    <scope>NUCLEOTIDE SEQUENCE [LARGE SCALE GENOMIC DNA]</scope>
    <source>
        <strain evidence="2 3">BCC8398</strain>
    </source>
</reference>
<evidence type="ECO:0000256" key="1">
    <source>
        <dbReference type="SAM" id="MobiDB-lite"/>
    </source>
</evidence>
<evidence type="ECO:0000313" key="3">
    <source>
        <dbReference type="Proteomes" id="UP000092666"/>
    </source>
</evidence>
<name>A0A1B9GZ49_9TREE</name>
<dbReference type="EMBL" id="KI669496">
    <property type="protein sequence ID" value="OCF36296.1"/>
    <property type="molecule type" value="Genomic_DNA"/>
</dbReference>